<proteinExistence type="predicted"/>
<organism evidence="1 2">
    <name type="scientific">Ensete ventricosum</name>
    <name type="common">Abyssinian banana</name>
    <name type="synonym">Musa ensete</name>
    <dbReference type="NCBI Taxonomy" id="4639"/>
    <lineage>
        <taxon>Eukaryota</taxon>
        <taxon>Viridiplantae</taxon>
        <taxon>Streptophyta</taxon>
        <taxon>Embryophyta</taxon>
        <taxon>Tracheophyta</taxon>
        <taxon>Spermatophyta</taxon>
        <taxon>Magnoliopsida</taxon>
        <taxon>Liliopsida</taxon>
        <taxon>Zingiberales</taxon>
        <taxon>Musaceae</taxon>
        <taxon>Ensete</taxon>
    </lineage>
</organism>
<dbReference type="AlphaFoldDB" id="A0A427B8J0"/>
<protein>
    <submittedName>
        <fullName evidence="1">Uncharacterized protein</fullName>
    </submittedName>
</protein>
<gene>
    <name evidence="1" type="ORF">B296_00010115</name>
</gene>
<evidence type="ECO:0000313" key="2">
    <source>
        <dbReference type="Proteomes" id="UP000287651"/>
    </source>
</evidence>
<dbReference type="EMBL" id="AMZH03000232">
    <property type="protein sequence ID" value="RRT84791.1"/>
    <property type="molecule type" value="Genomic_DNA"/>
</dbReference>
<dbReference type="Proteomes" id="UP000287651">
    <property type="component" value="Unassembled WGS sequence"/>
</dbReference>
<accession>A0A427B8J0</accession>
<comment type="caution">
    <text evidence="1">The sequence shown here is derived from an EMBL/GenBank/DDBJ whole genome shotgun (WGS) entry which is preliminary data.</text>
</comment>
<reference evidence="1 2" key="1">
    <citation type="journal article" date="2014" name="Agronomy (Basel)">
        <title>A Draft Genome Sequence for Ensete ventricosum, the Drought-Tolerant Tree Against Hunger.</title>
        <authorList>
            <person name="Harrison J."/>
            <person name="Moore K.A."/>
            <person name="Paszkiewicz K."/>
            <person name="Jones T."/>
            <person name="Grant M."/>
            <person name="Ambacheew D."/>
            <person name="Muzemil S."/>
            <person name="Studholme D.J."/>
        </authorList>
    </citation>
    <scope>NUCLEOTIDE SEQUENCE [LARGE SCALE GENOMIC DNA]</scope>
</reference>
<name>A0A427B8J0_ENSVE</name>
<evidence type="ECO:0000313" key="1">
    <source>
        <dbReference type="EMBL" id="RRT84791.1"/>
    </source>
</evidence>
<sequence>MPLGAPRDSHTPIPSHLAVHLPPTALVTCEGILIIRSSGLFGVATNVLVLRRVSYVEHPDPLGPARKRKTKRPYCSSRRVRFDGVSEAF</sequence>